<dbReference type="InterPro" id="IPR011006">
    <property type="entry name" value="CheY-like_superfamily"/>
</dbReference>
<reference evidence="4 5" key="1">
    <citation type="submission" date="2020-07" db="EMBL/GenBank/DDBJ databases">
        <title>Spirosoma foliorum sp. nov., isolated from the leaves on the Nejang mountain Korea, Republic of.</title>
        <authorList>
            <person name="Ho H."/>
            <person name="Lee Y.-J."/>
            <person name="Nurcahyanto D.-A."/>
            <person name="Kim S.-G."/>
        </authorList>
    </citation>
    <scope>NUCLEOTIDE SEQUENCE [LARGE SCALE GENOMIC DNA]</scope>
    <source>
        <strain evidence="4 5">PL0136</strain>
    </source>
</reference>
<evidence type="ECO:0000313" key="5">
    <source>
        <dbReference type="Proteomes" id="UP000515369"/>
    </source>
</evidence>
<evidence type="ECO:0000259" key="2">
    <source>
        <dbReference type="PROSITE" id="PS50110"/>
    </source>
</evidence>
<dbReference type="Proteomes" id="UP000515369">
    <property type="component" value="Chromosome"/>
</dbReference>
<dbReference type="KEGG" id="sfol:H3H32_04100"/>
<dbReference type="PANTHER" id="PTHR37299:SF1">
    <property type="entry name" value="STAGE 0 SPORULATION PROTEIN A HOMOLOG"/>
    <property type="match status" value="1"/>
</dbReference>
<dbReference type="PROSITE" id="PS50110">
    <property type="entry name" value="RESPONSE_REGULATORY"/>
    <property type="match status" value="1"/>
</dbReference>
<feature type="domain" description="Response regulatory" evidence="2">
    <location>
        <begin position="5"/>
        <end position="117"/>
    </location>
</feature>
<organism evidence="4 5">
    <name type="scientific">Spirosoma foliorum</name>
    <dbReference type="NCBI Taxonomy" id="2710596"/>
    <lineage>
        <taxon>Bacteria</taxon>
        <taxon>Pseudomonadati</taxon>
        <taxon>Bacteroidota</taxon>
        <taxon>Cytophagia</taxon>
        <taxon>Cytophagales</taxon>
        <taxon>Cytophagaceae</taxon>
        <taxon>Spirosoma</taxon>
    </lineage>
</organism>
<evidence type="ECO:0000256" key="1">
    <source>
        <dbReference type="PROSITE-ProRule" id="PRU00169"/>
    </source>
</evidence>
<dbReference type="InterPro" id="IPR007492">
    <property type="entry name" value="LytTR_DNA-bd_dom"/>
</dbReference>
<dbReference type="InterPro" id="IPR001789">
    <property type="entry name" value="Sig_transdc_resp-reg_receiver"/>
</dbReference>
<dbReference type="PROSITE" id="PS50930">
    <property type="entry name" value="HTH_LYTTR"/>
    <property type="match status" value="1"/>
</dbReference>
<dbReference type="Gene3D" id="2.40.50.1020">
    <property type="entry name" value="LytTr DNA-binding domain"/>
    <property type="match status" value="1"/>
</dbReference>
<dbReference type="Gene3D" id="3.40.50.2300">
    <property type="match status" value="1"/>
</dbReference>
<name>A0A7G5GZ55_9BACT</name>
<dbReference type="GO" id="GO:0003677">
    <property type="term" value="F:DNA binding"/>
    <property type="evidence" value="ECO:0007669"/>
    <property type="project" value="InterPro"/>
</dbReference>
<proteinExistence type="predicted"/>
<dbReference type="SMART" id="SM00850">
    <property type="entry name" value="LytTR"/>
    <property type="match status" value="1"/>
</dbReference>
<dbReference type="InterPro" id="IPR046947">
    <property type="entry name" value="LytR-like"/>
</dbReference>
<keyword evidence="1" id="KW-0597">Phosphoprotein</keyword>
<feature type="domain" description="HTH LytTR-type" evidence="3">
    <location>
        <begin position="132"/>
        <end position="230"/>
    </location>
</feature>
<dbReference type="RefSeq" id="WP_182461403.1">
    <property type="nucleotide sequence ID" value="NZ_CP059732.1"/>
</dbReference>
<protein>
    <submittedName>
        <fullName evidence="4">Response regulator transcription factor</fullName>
    </submittedName>
</protein>
<dbReference type="Pfam" id="PF00072">
    <property type="entry name" value="Response_reg"/>
    <property type="match status" value="1"/>
</dbReference>
<dbReference type="CDD" id="cd00156">
    <property type="entry name" value="REC"/>
    <property type="match status" value="1"/>
</dbReference>
<dbReference type="SUPFAM" id="SSF52172">
    <property type="entry name" value="CheY-like"/>
    <property type="match status" value="1"/>
</dbReference>
<dbReference type="EMBL" id="CP059732">
    <property type="protein sequence ID" value="QMW04147.1"/>
    <property type="molecule type" value="Genomic_DNA"/>
</dbReference>
<accession>A0A7G5GZ55</accession>
<feature type="modified residue" description="4-aspartylphosphate" evidence="1">
    <location>
        <position position="56"/>
    </location>
</feature>
<gene>
    <name evidence="4" type="ORF">H3H32_04100</name>
</gene>
<keyword evidence="5" id="KW-1185">Reference proteome</keyword>
<dbReference type="GO" id="GO:0000156">
    <property type="term" value="F:phosphorelay response regulator activity"/>
    <property type="evidence" value="ECO:0007669"/>
    <property type="project" value="InterPro"/>
</dbReference>
<evidence type="ECO:0000259" key="3">
    <source>
        <dbReference type="PROSITE" id="PS50930"/>
    </source>
</evidence>
<dbReference type="AlphaFoldDB" id="A0A7G5GZ55"/>
<dbReference type="SMART" id="SM00448">
    <property type="entry name" value="REC"/>
    <property type="match status" value="1"/>
</dbReference>
<dbReference type="Pfam" id="PF04397">
    <property type="entry name" value="LytTR"/>
    <property type="match status" value="1"/>
</dbReference>
<sequence length="241" mass="27397">MKARKYIIIDDVEADIADLKDKLLKFPLLEFTKVCTTLEEAVDVLAKESIDLIFLDTSLGGDNGLVLLKSGINLPPVIVTSSRPEEALECYNIGTPSDFLLKPFSYERLLRAMSRAFRQRFASNSFANLDSIFLKTGRKIQRFNYQAIDYIESYGIYSKIHMYDGYQIVNERVASLAKLMPTHFFMRVHKSFIINTSKITSFDRSALSIGATKIPIGVSYRHKLEGLLNLLEVTDSKYIDE</sequence>
<evidence type="ECO:0000313" key="4">
    <source>
        <dbReference type="EMBL" id="QMW04147.1"/>
    </source>
</evidence>
<dbReference type="PANTHER" id="PTHR37299">
    <property type="entry name" value="TRANSCRIPTIONAL REGULATOR-RELATED"/>
    <property type="match status" value="1"/>
</dbReference>